<sequence length="419" mass="48152">MERAIRSPSQQYLPHQNYPQFGSDGRAVYTPLEVEPSALAHDNAQAPVVPVHNSMPELYEIKVSRDRWASWVRFGSAFMMILSLLWFALIIFHLFNIEEQAPTTLRWLILRTFIASAMFFVSWIGLKASKTKDTKHSKLYLKSLVLFISGVIICIAISYSITHSDSAKASYYKINRSNEIKDEEGGHYNKNDHSKKKIIENQFEEYKDFNIDLLQDKDYESDSTDLNLSQNPNGVTFVSPDDFFGIKPYWHEGKLLEKLFDISFSDFDDVSEENEDPYYPNDPDDFIEEDLDDSDDFIESTKKSHAKAAKNKDYKKDNKEKHRHRKDQRKQAHIRKHIGRHSLAGGIIGTLIAFSVVMSFVLCAYKLYKSSSSYDVLAYHNMPTERNYVQPLNGQPYQAVSANNVGYYPHLAPAGTVVQ</sequence>
<feature type="transmembrane region" description="Helical" evidence="2">
    <location>
        <begin position="139"/>
        <end position="161"/>
    </location>
</feature>
<name>A0AAU9JJT8_9CILI</name>
<evidence type="ECO:0000256" key="1">
    <source>
        <dbReference type="SAM" id="MobiDB-lite"/>
    </source>
</evidence>
<feature type="transmembrane region" description="Helical" evidence="2">
    <location>
        <begin position="107"/>
        <end position="127"/>
    </location>
</feature>
<evidence type="ECO:0000313" key="4">
    <source>
        <dbReference type="Proteomes" id="UP001162131"/>
    </source>
</evidence>
<feature type="compositionally biased region" description="Basic and acidic residues" evidence="1">
    <location>
        <begin position="310"/>
        <end position="320"/>
    </location>
</feature>
<feature type="transmembrane region" description="Helical" evidence="2">
    <location>
        <begin position="343"/>
        <end position="365"/>
    </location>
</feature>
<keyword evidence="4" id="KW-1185">Reference proteome</keyword>
<dbReference type="AlphaFoldDB" id="A0AAU9JJT8"/>
<comment type="caution">
    <text evidence="3">The sequence shown here is derived from an EMBL/GenBank/DDBJ whole genome shotgun (WGS) entry which is preliminary data.</text>
</comment>
<feature type="compositionally biased region" description="Basic residues" evidence="1">
    <location>
        <begin position="321"/>
        <end position="335"/>
    </location>
</feature>
<protein>
    <submittedName>
        <fullName evidence="3">Uncharacterized protein</fullName>
    </submittedName>
</protein>
<keyword evidence="2" id="KW-1133">Transmembrane helix</keyword>
<evidence type="ECO:0000313" key="3">
    <source>
        <dbReference type="EMBL" id="CAG9326233.1"/>
    </source>
</evidence>
<keyword evidence="2" id="KW-0472">Membrane</keyword>
<proteinExistence type="predicted"/>
<accession>A0AAU9JJT8</accession>
<reference evidence="3" key="1">
    <citation type="submission" date="2021-09" db="EMBL/GenBank/DDBJ databases">
        <authorList>
            <consortium name="AG Swart"/>
            <person name="Singh M."/>
            <person name="Singh A."/>
            <person name="Seah K."/>
            <person name="Emmerich C."/>
        </authorList>
    </citation>
    <scope>NUCLEOTIDE SEQUENCE</scope>
    <source>
        <strain evidence="3">ATCC30299</strain>
    </source>
</reference>
<dbReference type="Proteomes" id="UP001162131">
    <property type="component" value="Unassembled WGS sequence"/>
</dbReference>
<dbReference type="EMBL" id="CAJZBQ010000040">
    <property type="protein sequence ID" value="CAG9326233.1"/>
    <property type="molecule type" value="Genomic_DNA"/>
</dbReference>
<gene>
    <name evidence="3" type="ORF">BSTOLATCC_MIC40664</name>
</gene>
<keyword evidence="2" id="KW-0812">Transmembrane</keyword>
<evidence type="ECO:0000256" key="2">
    <source>
        <dbReference type="SAM" id="Phobius"/>
    </source>
</evidence>
<feature type="transmembrane region" description="Helical" evidence="2">
    <location>
        <begin position="71"/>
        <end position="95"/>
    </location>
</feature>
<feature type="region of interest" description="Disordered" evidence="1">
    <location>
        <begin position="302"/>
        <end position="335"/>
    </location>
</feature>
<organism evidence="3 4">
    <name type="scientific">Blepharisma stoltei</name>
    <dbReference type="NCBI Taxonomy" id="1481888"/>
    <lineage>
        <taxon>Eukaryota</taxon>
        <taxon>Sar</taxon>
        <taxon>Alveolata</taxon>
        <taxon>Ciliophora</taxon>
        <taxon>Postciliodesmatophora</taxon>
        <taxon>Heterotrichea</taxon>
        <taxon>Heterotrichida</taxon>
        <taxon>Blepharismidae</taxon>
        <taxon>Blepharisma</taxon>
    </lineage>
</organism>